<protein>
    <recommendedName>
        <fullName evidence="4">C4-dicarboxylate ABC transporter</fullName>
    </recommendedName>
</protein>
<feature type="transmembrane region" description="Helical" evidence="1">
    <location>
        <begin position="7"/>
        <end position="30"/>
    </location>
</feature>
<comment type="caution">
    <text evidence="2">The sequence shown here is derived from an EMBL/GenBank/DDBJ whole genome shotgun (WGS) entry which is preliminary data.</text>
</comment>
<evidence type="ECO:0000313" key="3">
    <source>
        <dbReference type="Proteomes" id="UP000636891"/>
    </source>
</evidence>
<keyword evidence="1" id="KW-1133">Transmembrane helix</keyword>
<evidence type="ECO:0000256" key="1">
    <source>
        <dbReference type="SAM" id="Phobius"/>
    </source>
</evidence>
<dbReference type="EMBL" id="JACOOK010000003">
    <property type="protein sequence ID" value="MBC5616811.1"/>
    <property type="molecule type" value="Genomic_DNA"/>
</dbReference>
<sequence>MSKIYYVFGLFMIIFYVGMAYIMIFSPIFVERISAPLRYGMGALFFLYGIFRAYRQIKDR</sequence>
<organism evidence="2 3">
    <name type="scientific">Alistipes hominis</name>
    <dbReference type="NCBI Taxonomy" id="2763015"/>
    <lineage>
        <taxon>Bacteria</taxon>
        <taxon>Pseudomonadati</taxon>
        <taxon>Bacteroidota</taxon>
        <taxon>Bacteroidia</taxon>
        <taxon>Bacteroidales</taxon>
        <taxon>Rikenellaceae</taxon>
        <taxon>Alistipes</taxon>
    </lineage>
</organism>
<keyword evidence="1" id="KW-0812">Transmembrane</keyword>
<keyword evidence="1" id="KW-0472">Membrane</keyword>
<evidence type="ECO:0000313" key="2">
    <source>
        <dbReference type="EMBL" id="MBC5616811.1"/>
    </source>
</evidence>
<reference evidence="2 3" key="1">
    <citation type="submission" date="2020-08" db="EMBL/GenBank/DDBJ databases">
        <title>Genome public.</title>
        <authorList>
            <person name="Liu C."/>
            <person name="Sun Q."/>
        </authorList>
    </citation>
    <scope>NUCLEOTIDE SEQUENCE [LARGE SCALE GENOMIC DNA]</scope>
    <source>
        <strain evidence="2 3">New-7</strain>
    </source>
</reference>
<dbReference type="Proteomes" id="UP000636891">
    <property type="component" value="Unassembled WGS sequence"/>
</dbReference>
<proteinExistence type="predicted"/>
<gene>
    <name evidence="2" type="ORF">H8S08_07225</name>
</gene>
<accession>A0ABR7CMB7</accession>
<name>A0ABR7CMB7_9BACT</name>
<feature type="transmembrane region" description="Helical" evidence="1">
    <location>
        <begin position="36"/>
        <end position="54"/>
    </location>
</feature>
<keyword evidence="3" id="KW-1185">Reference proteome</keyword>
<evidence type="ECO:0008006" key="4">
    <source>
        <dbReference type="Google" id="ProtNLM"/>
    </source>
</evidence>